<reference evidence="1 2" key="1">
    <citation type="journal article" date="2021" name="Nat. Plants">
        <title>The Taxus genome provides insights into paclitaxel biosynthesis.</title>
        <authorList>
            <person name="Xiong X."/>
            <person name="Gou J."/>
            <person name="Liao Q."/>
            <person name="Li Y."/>
            <person name="Zhou Q."/>
            <person name="Bi G."/>
            <person name="Li C."/>
            <person name="Du R."/>
            <person name="Wang X."/>
            <person name="Sun T."/>
            <person name="Guo L."/>
            <person name="Liang H."/>
            <person name="Lu P."/>
            <person name="Wu Y."/>
            <person name="Zhang Z."/>
            <person name="Ro D.K."/>
            <person name="Shang Y."/>
            <person name="Huang S."/>
            <person name="Yan J."/>
        </authorList>
    </citation>
    <scope>NUCLEOTIDE SEQUENCE [LARGE SCALE GENOMIC DNA]</scope>
    <source>
        <strain evidence="1">Ta-2019</strain>
    </source>
</reference>
<protein>
    <submittedName>
        <fullName evidence="1">Uncharacterized protein</fullName>
    </submittedName>
</protein>
<proteinExistence type="predicted"/>
<feature type="non-terminal residue" evidence="1">
    <location>
        <position position="1"/>
    </location>
</feature>
<dbReference type="AlphaFoldDB" id="A0AA38CBH2"/>
<evidence type="ECO:0000313" key="1">
    <source>
        <dbReference type="EMBL" id="KAH9296236.1"/>
    </source>
</evidence>
<organism evidence="1 2">
    <name type="scientific">Taxus chinensis</name>
    <name type="common">Chinese yew</name>
    <name type="synonym">Taxus wallichiana var. chinensis</name>
    <dbReference type="NCBI Taxonomy" id="29808"/>
    <lineage>
        <taxon>Eukaryota</taxon>
        <taxon>Viridiplantae</taxon>
        <taxon>Streptophyta</taxon>
        <taxon>Embryophyta</taxon>
        <taxon>Tracheophyta</taxon>
        <taxon>Spermatophyta</taxon>
        <taxon>Pinopsida</taxon>
        <taxon>Pinidae</taxon>
        <taxon>Conifers II</taxon>
        <taxon>Cupressales</taxon>
        <taxon>Taxaceae</taxon>
        <taxon>Taxus</taxon>
    </lineage>
</organism>
<accession>A0AA38CBH2</accession>
<dbReference type="Proteomes" id="UP000824469">
    <property type="component" value="Unassembled WGS sequence"/>
</dbReference>
<gene>
    <name evidence="1" type="ORF">KI387_039824</name>
</gene>
<comment type="caution">
    <text evidence="1">The sequence shown here is derived from an EMBL/GenBank/DDBJ whole genome shotgun (WGS) entry which is preliminary data.</text>
</comment>
<keyword evidence="2" id="KW-1185">Reference proteome</keyword>
<name>A0AA38CBH2_TAXCH</name>
<dbReference type="EMBL" id="JAHRHJ020000011">
    <property type="protein sequence ID" value="KAH9296236.1"/>
    <property type="molecule type" value="Genomic_DNA"/>
</dbReference>
<sequence>NMSSIGHTPFMKIPLIEGAEDWKKRDDDWFVEMHSPENYHGDLWLFFVDEDIVKEVGMVLNSKVIDEKTLHIQ</sequence>
<evidence type="ECO:0000313" key="2">
    <source>
        <dbReference type="Proteomes" id="UP000824469"/>
    </source>
</evidence>
<feature type="non-terminal residue" evidence="1">
    <location>
        <position position="73"/>
    </location>
</feature>